<evidence type="ECO:0000259" key="5">
    <source>
        <dbReference type="SMART" id="SM00646"/>
    </source>
</evidence>
<gene>
    <name evidence="6" type="ORF">CLV80_103198</name>
</gene>
<accession>A0A2T0W1I7</accession>
<organism evidence="6 7">
    <name type="scientific">Yoonia maritima</name>
    <dbReference type="NCBI Taxonomy" id="1435347"/>
    <lineage>
        <taxon>Bacteria</taxon>
        <taxon>Pseudomonadati</taxon>
        <taxon>Pseudomonadota</taxon>
        <taxon>Alphaproteobacteria</taxon>
        <taxon>Rhodobacterales</taxon>
        <taxon>Paracoccaceae</taxon>
        <taxon>Yoonia</taxon>
    </lineage>
</organism>
<dbReference type="RefSeq" id="WP_106355745.1">
    <property type="nucleotide sequence ID" value="NZ_PVTP01000003.1"/>
</dbReference>
<keyword evidence="4" id="KW-0732">Signal</keyword>
<dbReference type="Gene3D" id="3.40.630.40">
    <property type="entry name" value="Zn-dependent exopeptidases"/>
    <property type="match status" value="1"/>
</dbReference>
<evidence type="ECO:0000256" key="3">
    <source>
        <dbReference type="ARBA" id="ARBA00022801"/>
    </source>
</evidence>
<evidence type="ECO:0000256" key="4">
    <source>
        <dbReference type="SAM" id="SignalP"/>
    </source>
</evidence>
<dbReference type="AlphaFoldDB" id="A0A2T0W1I7"/>
<feature type="signal peptide" evidence="4">
    <location>
        <begin position="1"/>
        <end position="17"/>
    </location>
</feature>
<dbReference type="InterPro" id="IPR002508">
    <property type="entry name" value="MurNAc-LAA_cat"/>
</dbReference>
<dbReference type="CDD" id="cd02696">
    <property type="entry name" value="MurNAc-LAA"/>
    <property type="match status" value="1"/>
</dbReference>
<dbReference type="SUPFAM" id="SSF53187">
    <property type="entry name" value="Zn-dependent exopeptidases"/>
    <property type="match status" value="1"/>
</dbReference>
<reference evidence="6 7" key="1">
    <citation type="submission" date="2018-03" db="EMBL/GenBank/DDBJ databases">
        <title>Genomic Encyclopedia of Archaeal and Bacterial Type Strains, Phase II (KMG-II): from individual species to whole genera.</title>
        <authorList>
            <person name="Goeker M."/>
        </authorList>
    </citation>
    <scope>NUCLEOTIDE SEQUENCE [LARGE SCALE GENOMIC DNA]</scope>
    <source>
        <strain evidence="6 7">DSM 101533</strain>
    </source>
</reference>
<dbReference type="Gene3D" id="2.60.40.3500">
    <property type="match status" value="1"/>
</dbReference>
<sequence length="380" mass="40434">MIRLLCLLICLSSTAGAQVYIDPERTEVKDGWWQLQVAVGLSTVTPYRLFTLDNPRRLVVDFQNASWPEVAPDQLLSGDRATGLHFGALDTTWSRMVVDLAGPMRVKEAAMTRSDVGADLSIVLKRTGADEFAASAGAPAQANIFEPVPVPSMDSNAKGFVVVIDPGHGGIDPGAERGGVKEADLMRLLGLEVAQALNQIDGIHAVLTRDSDVFVPLDARVTFARSAGAGLFISLHADALEEDEASGASVYTLSKGGGSSASRRMVERHERGDLLAGVDLVDHSDRVATVLMELARSETGPQGRQFADRLIAEMRDAGVRVNSRPHREGQLAVLSAADFPSVLIEVGFLSNARDRAQLTDSSSRARIVSAIGAAVVGFAP</sequence>
<evidence type="ECO:0000313" key="7">
    <source>
        <dbReference type="Proteomes" id="UP000238007"/>
    </source>
</evidence>
<dbReference type="GO" id="GO:0008745">
    <property type="term" value="F:N-acetylmuramoyl-L-alanine amidase activity"/>
    <property type="evidence" value="ECO:0007669"/>
    <property type="project" value="UniProtKB-EC"/>
</dbReference>
<dbReference type="PANTHER" id="PTHR30404:SF0">
    <property type="entry name" value="N-ACETYLMURAMOYL-L-ALANINE AMIDASE AMIC"/>
    <property type="match status" value="1"/>
</dbReference>
<dbReference type="InterPro" id="IPR050695">
    <property type="entry name" value="N-acetylmuramoyl_amidase_3"/>
</dbReference>
<feature type="chain" id="PRO_5015659674" description="N-acetylmuramoyl-L-alanine amidase" evidence="4">
    <location>
        <begin position="18"/>
        <end position="380"/>
    </location>
</feature>
<dbReference type="GO" id="GO:0009253">
    <property type="term" value="P:peptidoglycan catabolic process"/>
    <property type="evidence" value="ECO:0007669"/>
    <property type="project" value="InterPro"/>
</dbReference>
<comment type="caution">
    <text evidence="6">The sequence shown here is derived from an EMBL/GenBank/DDBJ whole genome shotgun (WGS) entry which is preliminary data.</text>
</comment>
<proteinExistence type="predicted"/>
<keyword evidence="3" id="KW-0378">Hydrolase</keyword>
<dbReference type="EC" id="3.5.1.28" evidence="2"/>
<comment type="catalytic activity">
    <reaction evidence="1">
        <text>Hydrolyzes the link between N-acetylmuramoyl residues and L-amino acid residues in certain cell-wall glycopeptides.</text>
        <dbReference type="EC" id="3.5.1.28"/>
    </reaction>
</comment>
<dbReference type="SMART" id="SM00646">
    <property type="entry name" value="Ami_3"/>
    <property type="match status" value="1"/>
</dbReference>
<keyword evidence="7" id="KW-1185">Reference proteome</keyword>
<feature type="domain" description="MurNAc-LAA" evidence="5">
    <location>
        <begin position="221"/>
        <end position="376"/>
    </location>
</feature>
<protein>
    <recommendedName>
        <fullName evidence="2">N-acetylmuramoyl-L-alanine amidase</fullName>
        <ecNumber evidence="2">3.5.1.28</ecNumber>
    </recommendedName>
</protein>
<dbReference type="InterPro" id="IPR021731">
    <property type="entry name" value="AMIN_dom"/>
</dbReference>
<evidence type="ECO:0000256" key="1">
    <source>
        <dbReference type="ARBA" id="ARBA00001561"/>
    </source>
</evidence>
<dbReference type="GO" id="GO:0030288">
    <property type="term" value="C:outer membrane-bounded periplasmic space"/>
    <property type="evidence" value="ECO:0007669"/>
    <property type="project" value="TreeGrafter"/>
</dbReference>
<evidence type="ECO:0000313" key="6">
    <source>
        <dbReference type="EMBL" id="PRY78872.1"/>
    </source>
</evidence>
<dbReference type="Pfam" id="PF11741">
    <property type="entry name" value="AMIN"/>
    <property type="match status" value="1"/>
</dbReference>
<dbReference type="EMBL" id="PVTP01000003">
    <property type="protein sequence ID" value="PRY78872.1"/>
    <property type="molecule type" value="Genomic_DNA"/>
</dbReference>
<evidence type="ECO:0000256" key="2">
    <source>
        <dbReference type="ARBA" id="ARBA00011901"/>
    </source>
</evidence>
<name>A0A2T0W1I7_9RHOB</name>
<dbReference type="OrthoDB" id="9806267at2"/>
<dbReference type="PANTHER" id="PTHR30404">
    <property type="entry name" value="N-ACETYLMURAMOYL-L-ALANINE AMIDASE"/>
    <property type="match status" value="1"/>
</dbReference>
<dbReference type="Pfam" id="PF01520">
    <property type="entry name" value="Amidase_3"/>
    <property type="match status" value="1"/>
</dbReference>
<dbReference type="Proteomes" id="UP000238007">
    <property type="component" value="Unassembled WGS sequence"/>
</dbReference>